<protein>
    <submittedName>
        <fullName evidence="1">Uncharacterized protein</fullName>
    </submittedName>
</protein>
<dbReference type="AlphaFoldDB" id="A0A3M0JEL8"/>
<dbReference type="Proteomes" id="UP000269221">
    <property type="component" value="Unassembled WGS sequence"/>
</dbReference>
<reference evidence="1 2" key="1">
    <citation type="submission" date="2018-07" db="EMBL/GenBank/DDBJ databases">
        <title>A high quality draft genome assembly of the barn swallow (H. rustica rustica).</title>
        <authorList>
            <person name="Formenti G."/>
            <person name="Chiara M."/>
            <person name="Poveda L."/>
            <person name="Francoijs K.-J."/>
            <person name="Bonisoli-Alquati A."/>
            <person name="Canova L."/>
            <person name="Gianfranceschi L."/>
            <person name="Horner D.S."/>
            <person name="Saino N."/>
        </authorList>
    </citation>
    <scope>NUCLEOTIDE SEQUENCE [LARGE SCALE GENOMIC DNA]</scope>
    <source>
        <strain evidence="1">Chelidonia</strain>
        <tissue evidence="1">Blood</tissue>
    </source>
</reference>
<keyword evidence="2" id="KW-1185">Reference proteome</keyword>
<evidence type="ECO:0000313" key="2">
    <source>
        <dbReference type="Proteomes" id="UP000269221"/>
    </source>
</evidence>
<proteinExistence type="predicted"/>
<name>A0A3M0JEL8_HIRRU</name>
<accession>A0A3M0JEL8</accession>
<dbReference type="EMBL" id="QRBI01000152">
    <property type="protein sequence ID" value="RMB98780.1"/>
    <property type="molecule type" value="Genomic_DNA"/>
</dbReference>
<gene>
    <name evidence="1" type="ORF">DUI87_24999</name>
</gene>
<organism evidence="1 2">
    <name type="scientific">Hirundo rustica rustica</name>
    <dbReference type="NCBI Taxonomy" id="333673"/>
    <lineage>
        <taxon>Eukaryota</taxon>
        <taxon>Metazoa</taxon>
        <taxon>Chordata</taxon>
        <taxon>Craniata</taxon>
        <taxon>Vertebrata</taxon>
        <taxon>Euteleostomi</taxon>
        <taxon>Archelosauria</taxon>
        <taxon>Archosauria</taxon>
        <taxon>Dinosauria</taxon>
        <taxon>Saurischia</taxon>
        <taxon>Theropoda</taxon>
        <taxon>Coelurosauria</taxon>
        <taxon>Aves</taxon>
        <taxon>Neognathae</taxon>
        <taxon>Neoaves</taxon>
        <taxon>Telluraves</taxon>
        <taxon>Australaves</taxon>
        <taxon>Passeriformes</taxon>
        <taxon>Sylvioidea</taxon>
        <taxon>Hirundinidae</taxon>
        <taxon>Hirundo</taxon>
    </lineage>
</organism>
<comment type="caution">
    <text evidence="1">The sequence shown here is derived from an EMBL/GenBank/DDBJ whole genome shotgun (WGS) entry which is preliminary data.</text>
</comment>
<evidence type="ECO:0000313" key="1">
    <source>
        <dbReference type="EMBL" id="RMB98780.1"/>
    </source>
</evidence>
<sequence>MARAKLGMDVVGSIVSNQPKLFMEPCIQREGDKRMDPAQWCQAVEKCQWAETDTQKVPPGHGEELLYCAGDHAQEWIAKRICGVSHTGEYPELSGHNPFP</sequence>